<dbReference type="Proteomes" id="UP001139646">
    <property type="component" value="Unassembled WGS sequence"/>
</dbReference>
<dbReference type="InterPro" id="IPR043690">
    <property type="entry name" value="RimI"/>
</dbReference>
<dbReference type="Gene3D" id="3.40.630.30">
    <property type="match status" value="1"/>
</dbReference>
<dbReference type="HAMAP" id="MF_02210">
    <property type="entry name" value="RimI"/>
    <property type="match status" value="1"/>
</dbReference>
<proteinExistence type="inferred from homology"/>
<feature type="active site" description="Proton donor" evidence="1">
    <location>
        <position position="122"/>
    </location>
</feature>
<dbReference type="InterPro" id="IPR000182">
    <property type="entry name" value="GNAT_dom"/>
</dbReference>
<feature type="binding site" evidence="1">
    <location>
        <position position="115"/>
    </location>
    <ligand>
        <name>acetyl-CoA</name>
        <dbReference type="ChEBI" id="CHEBI:57288"/>
    </ligand>
</feature>
<comment type="catalytic activity">
    <reaction evidence="1 2">
        <text>N-terminal L-alanyl-[ribosomal protein bS18] + acetyl-CoA = N-terminal N(alpha)-acetyl-L-alanyl-[ribosomal protein bS18] + CoA + H(+)</text>
        <dbReference type="Rhea" id="RHEA:43756"/>
        <dbReference type="Rhea" id="RHEA-COMP:10676"/>
        <dbReference type="Rhea" id="RHEA-COMP:10677"/>
        <dbReference type="ChEBI" id="CHEBI:15378"/>
        <dbReference type="ChEBI" id="CHEBI:57287"/>
        <dbReference type="ChEBI" id="CHEBI:57288"/>
        <dbReference type="ChEBI" id="CHEBI:64718"/>
        <dbReference type="ChEBI" id="CHEBI:83683"/>
        <dbReference type="EC" id="2.3.1.266"/>
    </reaction>
</comment>
<comment type="function">
    <text evidence="1 2">Acetylates the N-terminal alanine of ribosomal protein bS18.</text>
</comment>
<dbReference type="SUPFAM" id="SSF55729">
    <property type="entry name" value="Acyl-CoA N-acyltransferases (Nat)"/>
    <property type="match status" value="1"/>
</dbReference>
<dbReference type="GO" id="GO:0005840">
    <property type="term" value="C:ribosome"/>
    <property type="evidence" value="ECO:0007669"/>
    <property type="project" value="UniProtKB-KW"/>
</dbReference>
<sequence>MTNYLKFTPISNVDINILMPIENACHSHPWNEKTFTSCIGNRYFGEKLCDNSNDSPKIIGFYVGELVIDEATLMDICVEPTEQGNGFGKKLLNQFIQQAKAKGALKIWLEVRAKNISAQMMYINAGFIEISRRTGYYPSSSGFGYEDAIVMSFSI</sequence>
<feature type="domain" description="N-acetyltransferase" evidence="3">
    <location>
        <begin position="5"/>
        <end position="155"/>
    </location>
</feature>
<keyword evidence="1 2" id="KW-0963">Cytoplasm</keyword>
<dbReference type="InterPro" id="IPR006464">
    <property type="entry name" value="AcTrfase_RimI/Ard1"/>
</dbReference>
<dbReference type="NCBIfam" id="TIGR01575">
    <property type="entry name" value="rimI"/>
    <property type="match status" value="1"/>
</dbReference>
<accession>A0ABS9X4E8</accession>
<keyword evidence="1 4" id="KW-0808">Transferase</keyword>
<dbReference type="GO" id="GO:0008999">
    <property type="term" value="F:protein-N-terminal-alanine acetyltransferase activity"/>
    <property type="evidence" value="ECO:0007669"/>
    <property type="project" value="UniProtKB-EC"/>
</dbReference>
<reference evidence="4" key="1">
    <citation type="submission" date="2022-01" db="EMBL/GenBank/DDBJ databases">
        <title>Colwellia maritima, isolated from seawater.</title>
        <authorList>
            <person name="Kristyanto S."/>
            <person name="Jung J."/>
            <person name="Jeon C.O."/>
        </authorList>
    </citation>
    <scope>NUCLEOTIDE SEQUENCE</scope>
    <source>
        <strain evidence="4">MSW7</strain>
    </source>
</reference>
<dbReference type="PROSITE" id="PS51186">
    <property type="entry name" value="GNAT"/>
    <property type="match status" value="1"/>
</dbReference>
<comment type="caution">
    <text evidence="4">The sequence shown here is derived from an EMBL/GenBank/DDBJ whole genome shotgun (WGS) entry which is preliminary data.</text>
</comment>
<dbReference type="EMBL" id="JAKKSL010000004">
    <property type="protein sequence ID" value="MCI2285096.1"/>
    <property type="molecule type" value="Genomic_DNA"/>
</dbReference>
<feature type="active site" description="Proton acceptor" evidence="1">
    <location>
        <position position="110"/>
    </location>
</feature>
<dbReference type="CDD" id="cd04301">
    <property type="entry name" value="NAT_SF"/>
    <property type="match status" value="1"/>
</dbReference>
<evidence type="ECO:0000313" key="4">
    <source>
        <dbReference type="EMBL" id="MCI2285096.1"/>
    </source>
</evidence>
<protein>
    <recommendedName>
        <fullName evidence="1 2">[Ribosomal protein bS18]-alanine N-acetyltransferase</fullName>
        <ecNumber evidence="1 2">2.3.1.266</ecNumber>
    </recommendedName>
</protein>
<gene>
    <name evidence="1 4" type="primary">rimI</name>
    <name evidence="4" type="ORF">L3081_18995</name>
</gene>
<comment type="subcellular location">
    <subcellularLocation>
        <location evidence="1 2">Cytoplasm</location>
    </subcellularLocation>
</comment>
<keyword evidence="5" id="KW-1185">Reference proteome</keyword>
<dbReference type="InterPro" id="IPR016181">
    <property type="entry name" value="Acyl_CoA_acyltransferase"/>
</dbReference>
<keyword evidence="4" id="KW-0689">Ribosomal protein</keyword>
<dbReference type="RefSeq" id="WP_242287774.1">
    <property type="nucleotide sequence ID" value="NZ_JAKKSL010000004.1"/>
</dbReference>
<name>A0ABS9X4E8_9GAMM</name>
<evidence type="ECO:0000313" key="5">
    <source>
        <dbReference type="Proteomes" id="UP001139646"/>
    </source>
</evidence>
<evidence type="ECO:0000259" key="3">
    <source>
        <dbReference type="PROSITE" id="PS51186"/>
    </source>
</evidence>
<comment type="caution">
    <text evidence="1">Lacks conserved residue(s) required for the propagation of feature annotation.</text>
</comment>
<dbReference type="Pfam" id="PF00583">
    <property type="entry name" value="Acetyltransf_1"/>
    <property type="match status" value="1"/>
</dbReference>
<keyword evidence="1 4" id="KW-0012">Acyltransferase</keyword>
<evidence type="ECO:0000256" key="1">
    <source>
        <dbReference type="HAMAP-Rule" id="MF_02210"/>
    </source>
</evidence>
<organism evidence="4 5">
    <name type="scientific">Colwellia maritima</name>
    <dbReference type="NCBI Taxonomy" id="2912588"/>
    <lineage>
        <taxon>Bacteria</taxon>
        <taxon>Pseudomonadati</taxon>
        <taxon>Pseudomonadota</taxon>
        <taxon>Gammaproteobacteria</taxon>
        <taxon>Alteromonadales</taxon>
        <taxon>Colwelliaceae</taxon>
        <taxon>Colwellia</taxon>
    </lineage>
</organism>
<evidence type="ECO:0000256" key="2">
    <source>
        <dbReference type="RuleBase" id="RU363094"/>
    </source>
</evidence>
<keyword evidence="4" id="KW-0687">Ribonucleoprotein</keyword>
<comment type="similarity">
    <text evidence="1 2">Belongs to the acetyltransferase family. RimI subfamily.</text>
</comment>
<dbReference type="EC" id="2.3.1.266" evidence="1 2"/>